<proteinExistence type="predicted"/>
<name>A0A329QJ41_9ACTN</name>
<reference evidence="2 3" key="1">
    <citation type="submission" date="2018-06" db="EMBL/GenBank/DDBJ databases">
        <title>Phytoactinopolyspora halophila sp. nov., a novel halophilic actinomycete isolated from a saline soil in China.</title>
        <authorList>
            <person name="Tang S.-K."/>
        </authorList>
    </citation>
    <scope>NUCLEOTIDE SEQUENCE [LARGE SCALE GENOMIC DNA]</scope>
    <source>
        <strain evidence="2 3">YIM 96934</strain>
    </source>
</reference>
<feature type="transmembrane region" description="Helical" evidence="1">
    <location>
        <begin position="55"/>
        <end position="73"/>
    </location>
</feature>
<keyword evidence="1" id="KW-0812">Transmembrane</keyword>
<dbReference type="AlphaFoldDB" id="A0A329QJ41"/>
<evidence type="ECO:0000313" key="3">
    <source>
        <dbReference type="Proteomes" id="UP000250462"/>
    </source>
</evidence>
<organism evidence="2 3">
    <name type="scientific">Phytoactinopolyspora halophila</name>
    <dbReference type="NCBI Taxonomy" id="1981511"/>
    <lineage>
        <taxon>Bacteria</taxon>
        <taxon>Bacillati</taxon>
        <taxon>Actinomycetota</taxon>
        <taxon>Actinomycetes</taxon>
        <taxon>Jiangellales</taxon>
        <taxon>Jiangellaceae</taxon>
        <taxon>Phytoactinopolyspora</taxon>
    </lineage>
</organism>
<evidence type="ECO:0000256" key="1">
    <source>
        <dbReference type="SAM" id="Phobius"/>
    </source>
</evidence>
<keyword evidence="1" id="KW-0472">Membrane</keyword>
<comment type="caution">
    <text evidence="2">The sequence shown here is derived from an EMBL/GenBank/DDBJ whole genome shotgun (WGS) entry which is preliminary data.</text>
</comment>
<sequence length="81" mass="8647">MSWEQQETGSGDGWRSPGGRANVRLAILIVAGIVVANIVATPLFDRDTGLGMDELFVVAAGAGVAVLVEFGLIRRRRRGPR</sequence>
<keyword evidence="3" id="KW-1185">Reference proteome</keyword>
<protein>
    <submittedName>
        <fullName evidence="2">Uncharacterized protein</fullName>
    </submittedName>
</protein>
<keyword evidence="1" id="KW-1133">Transmembrane helix</keyword>
<gene>
    <name evidence="2" type="ORF">DPM12_14955</name>
</gene>
<feature type="transmembrane region" description="Helical" evidence="1">
    <location>
        <begin position="21"/>
        <end position="43"/>
    </location>
</feature>
<dbReference type="RefSeq" id="WP_112259140.1">
    <property type="nucleotide sequence ID" value="NZ_QMIG01000016.1"/>
</dbReference>
<evidence type="ECO:0000313" key="2">
    <source>
        <dbReference type="EMBL" id="RAW12457.1"/>
    </source>
</evidence>
<dbReference type="Proteomes" id="UP000250462">
    <property type="component" value="Unassembled WGS sequence"/>
</dbReference>
<dbReference type="EMBL" id="QMIG01000016">
    <property type="protein sequence ID" value="RAW12457.1"/>
    <property type="molecule type" value="Genomic_DNA"/>
</dbReference>
<accession>A0A329QJ41</accession>